<keyword evidence="5 11" id="KW-0328">Glycosyltransferase</keyword>
<dbReference type="PROSITE" id="PS00102">
    <property type="entry name" value="PHOSPHORYLASE"/>
    <property type="match status" value="1"/>
</dbReference>
<feature type="modified residue" description="N6-(pyridoxal phosphate)lysine" evidence="10">
    <location>
        <position position="662"/>
    </location>
</feature>
<dbReference type="GO" id="GO:0005737">
    <property type="term" value="C:cytoplasm"/>
    <property type="evidence" value="ECO:0007669"/>
    <property type="project" value="TreeGrafter"/>
</dbReference>
<dbReference type="FunFam" id="3.40.50.2000:FF:000003">
    <property type="entry name" value="Alpha-1,4 glucan phosphorylase"/>
    <property type="match status" value="1"/>
</dbReference>
<dbReference type="PANTHER" id="PTHR11468">
    <property type="entry name" value="GLYCOGEN PHOSPHORYLASE"/>
    <property type="match status" value="1"/>
</dbReference>
<evidence type="ECO:0000256" key="1">
    <source>
        <dbReference type="ARBA" id="ARBA00001275"/>
    </source>
</evidence>
<dbReference type="InterPro" id="IPR000811">
    <property type="entry name" value="Glyco_trans_35"/>
</dbReference>
<keyword evidence="8 11" id="KW-0119">Carbohydrate metabolism</keyword>
<keyword evidence="7 10" id="KW-0663">Pyridoxal phosphate</keyword>
<evidence type="ECO:0000313" key="13">
    <source>
        <dbReference type="Proteomes" id="UP000280791"/>
    </source>
</evidence>
<dbReference type="GO" id="GO:0030170">
    <property type="term" value="F:pyridoxal phosphate binding"/>
    <property type="evidence" value="ECO:0007669"/>
    <property type="project" value="InterPro"/>
</dbReference>
<evidence type="ECO:0000256" key="5">
    <source>
        <dbReference type="ARBA" id="ARBA00022676"/>
    </source>
</evidence>
<evidence type="ECO:0000256" key="3">
    <source>
        <dbReference type="ARBA" id="ARBA00006047"/>
    </source>
</evidence>
<dbReference type="PANTHER" id="PTHR11468:SF3">
    <property type="entry name" value="GLYCOGEN PHOSPHORYLASE, LIVER FORM"/>
    <property type="match status" value="1"/>
</dbReference>
<keyword evidence="13" id="KW-1185">Reference proteome</keyword>
<name>A0A497YDH2_9BACL</name>
<keyword evidence="4" id="KW-0021">Allosteric enzyme</keyword>
<dbReference type="Pfam" id="PF00343">
    <property type="entry name" value="Phosphorylase"/>
    <property type="match status" value="1"/>
</dbReference>
<dbReference type="CDD" id="cd04300">
    <property type="entry name" value="GT35_Glycogen_Phosphorylase"/>
    <property type="match status" value="1"/>
</dbReference>
<evidence type="ECO:0000256" key="6">
    <source>
        <dbReference type="ARBA" id="ARBA00022679"/>
    </source>
</evidence>
<dbReference type="InterPro" id="IPR011833">
    <property type="entry name" value="Glycg_phsphrylas"/>
</dbReference>
<evidence type="ECO:0000256" key="2">
    <source>
        <dbReference type="ARBA" id="ARBA00001933"/>
    </source>
</evidence>
<dbReference type="GO" id="GO:0008184">
    <property type="term" value="F:glycogen phosphorylase activity"/>
    <property type="evidence" value="ECO:0007669"/>
    <property type="project" value="InterPro"/>
</dbReference>
<accession>A0A497YDH2</accession>
<comment type="caution">
    <text evidence="12">The sequence shown here is derived from an EMBL/GenBank/DDBJ whole genome shotgun (WGS) entry which is preliminary data.</text>
</comment>
<dbReference type="EMBL" id="RCCP01000004">
    <property type="protein sequence ID" value="RLJ86284.1"/>
    <property type="molecule type" value="Genomic_DNA"/>
</dbReference>
<dbReference type="NCBIfam" id="TIGR02093">
    <property type="entry name" value="P_ylase"/>
    <property type="match status" value="1"/>
</dbReference>
<comment type="similarity">
    <text evidence="3 11">Belongs to the glycogen phosphorylase family.</text>
</comment>
<dbReference type="Gene3D" id="3.40.50.2000">
    <property type="entry name" value="Glycogen Phosphorylase B"/>
    <property type="match status" value="2"/>
</dbReference>
<sequence>MVAFGERIREIIYELKLKGVLRMFYSKEQFKEEFNRRLTVENGDKTEGTAYNVLGKMVCEQVLQEWDKQQAANRDSGDKQLYYLSIEFLLGRLLGQNLHNLGAYNMVEEALGELGYKLSEIEELEQEPGLGNGGLGRLAACFLDSLASLGLPGHGCGIRYRGGLFTQHFIKGFQVELPTNWIKEGQGIEVRREDLALDIPFYGEASMTVEEQGVRTELKNAVWVKAVPYDMPIVGAKGGTINTLRLWQAEPSDQPLPYGLGYLVNELETAKISDRLYPDDALDSGKLLRLKQQYFLCSASIRTILATRNFDIEELPEKVAIQINDTHPALSVPELMRILMDDYELDWDTAWSLTTRTISYTNHTILEEAMEKWESRLLRQLLPRVYEIIEEIDRRFRAEWESKELDEQAIHKLSIIDGGVVKMAVLAVVGSYKVNGVAKLHTEILKKREMKELNEYFPHKFHNKTNGITHRRWLLAANPELSSLITEHIGPDWIQRPEQLSELAYLADSRPFLEAFQAIKKLKKEHLIHHLEREHNTIVDPDSIFDIHIKRIHGYKRQLMNILHVQQLYKRIKSDPNYRPYPRTFLFGGKSAPSYHFAKQVIKLINTVAERVNNDPVARRHLHVVFVEDYNVSHAEFLIPAADISEQISTASKEASGTGNMKFMMNGALTLGTYDGANVEIFDAVGEQNAFVFGMSSEEVMRFEHDKSYNPKDIIEQDPSIRETIEELARGEWSDGPHNSDFIVRQLTEHGDPFFVLKDLADYAKTHDRVLDAYEHPVEWASMCVRNIAASGIFSSDRTIQQYSEEVWGLSKVPTN</sequence>
<dbReference type="FunFam" id="3.40.50.2000:FF:000807">
    <property type="entry name" value="Alpha-glucan phosphorylase 2, cytosolic"/>
    <property type="match status" value="1"/>
</dbReference>
<dbReference type="Proteomes" id="UP000280791">
    <property type="component" value="Unassembled WGS sequence"/>
</dbReference>
<evidence type="ECO:0000256" key="8">
    <source>
        <dbReference type="ARBA" id="ARBA00023277"/>
    </source>
</evidence>
<dbReference type="PIRSF" id="PIRSF000460">
    <property type="entry name" value="Pprylas_GlgP"/>
    <property type="match status" value="1"/>
</dbReference>
<gene>
    <name evidence="12" type="ORF">DFR62_2690</name>
</gene>
<evidence type="ECO:0000256" key="10">
    <source>
        <dbReference type="PIRSR" id="PIRSR000460-1"/>
    </source>
</evidence>
<evidence type="ECO:0000313" key="12">
    <source>
        <dbReference type="EMBL" id="RLJ86284.1"/>
    </source>
</evidence>
<dbReference type="EC" id="2.4.1.1" evidence="11"/>
<evidence type="ECO:0000256" key="4">
    <source>
        <dbReference type="ARBA" id="ARBA00022533"/>
    </source>
</evidence>
<keyword evidence="6 11" id="KW-0808">Transferase</keyword>
<organism evidence="12 13">
    <name type="scientific">Planococcus citreus</name>
    <dbReference type="NCBI Taxonomy" id="1373"/>
    <lineage>
        <taxon>Bacteria</taxon>
        <taxon>Bacillati</taxon>
        <taxon>Bacillota</taxon>
        <taxon>Bacilli</taxon>
        <taxon>Bacillales</taxon>
        <taxon>Caryophanaceae</taxon>
        <taxon>Planococcus</taxon>
    </lineage>
</organism>
<evidence type="ECO:0000256" key="11">
    <source>
        <dbReference type="RuleBase" id="RU000587"/>
    </source>
</evidence>
<proteinExistence type="inferred from homology"/>
<dbReference type="SUPFAM" id="SSF53756">
    <property type="entry name" value="UDP-Glycosyltransferase/glycogen phosphorylase"/>
    <property type="match status" value="1"/>
</dbReference>
<comment type="function">
    <text evidence="9">Phosphorylase is an important allosteric enzyme in carbohydrate metabolism. Enzymes from different sources differ in their regulatory mechanisms and in their natural substrates. However, all known phosphorylases share catalytic and structural properties.</text>
</comment>
<evidence type="ECO:0000256" key="9">
    <source>
        <dbReference type="ARBA" id="ARBA00025174"/>
    </source>
</evidence>
<comment type="catalytic activity">
    <reaction evidence="1 11">
        <text>[(1-&gt;4)-alpha-D-glucosyl](n) + phosphate = [(1-&gt;4)-alpha-D-glucosyl](n-1) + alpha-D-glucose 1-phosphate</text>
        <dbReference type="Rhea" id="RHEA:41732"/>
        <dbReference type="Rhea" id="RHEA-COMP:9584"/>
        <dbReference type="Rhea" id="RHEA-COMP:9586"/>
        <dbReference type="ChEBI" id="CHEBI:15444"/>
        <dbReference type="ChEBI" id="CHEBI:43474"/>
        <dbReference type="ChEBI" id="CHEBI:58601"/>
        <dbReference type="EC" id="2.4.1.1"/>
    </reaction>
</comment>
<comment type="cofactor">
    <cofactor evidence="2 11">
        <name>pyridoxal 5'-phosphate</name>
        <dbReference type="ChEBI" id="CHEBI:597326"/>
    </cofactor>
</comment>
<dbReference type="InterPro" id="IPR035090">
    <property type="entry name" value="Pyridoxal_P_attach_site"/>
</dbReference>
<evidence type="ECO:0000256" key="7">
    <source>
        <dbReference type="ARBA" id="ARBA00022898"/>
    </source>
</evidence>
<dbReference type="GO" id="GO:0005980">
    <property type="term" value="P:glycogen catabolic process"/>
    <property type="evidence" value="ECO:0007669"/>
    <property type="project" value="TreeGrafter"/>
</dbReference>
<dbReference type="AlphaFoldDB" id="A0A497YDH2"/>
<comment type="function">
    <text evidence="11">Allosteric enzyme that catalyzes the rate-limiting step in glycogen catabolism, the phosphorolytic cleavage of glycogen to produce glucose-1-phosphate, and plays a central role in maintaining cellular and organismal glucose homeostasis.</text>
</comment>
<reference evidence="12 13" key="1">
    <citation type="submission" date="2018-10" db="EMBL/GenBank/DDBJ databases">
        <title>Genomic Encyclopedia of Type Strains, Phase IV (KMG-IV): sequencing the most valuable type-strain genomes for metagenomic binning, comparative biology and taxonomic classification.</title>
        <authorList>
            <person name="Goeker M."/>
        </authorList>
    </citation>
    <scope>NUCLEOTIDE SEQUENCE [LARGE SCALE GENOMIC DNA]</scope>
    <source>
        <strain evidence="12 13">DSM 20549</strain>
    </source>
</reference>
<protein>
    <recommendedName>
        <fullName evidence="11">Alpha-1,4 glucan phosphorylase</fullName>
        <ecNumber evidence="11">2.4.1.1</ecNumber>
    </recommendedName>
</protein>